<evidence type="ECO:0000256" key="3">
    <source>
        <dbReference type="ARBA" id="ARBA00022603"/>
    </source>
</evidence>
<keyword evidence="3 6" id="KW-0489">Methyltransferase</keyword>
<dbReference type="GO" id="GO:0005737">
    <property type="term" value="C:cytoplasm"/>
    <property type="evidence" value="ECO:0007669"/>
    <property type="project" value="UniProtKB-SubCell"/>
</dbReference>
<reference evidence="7 8" key="1">
    <citation type="journal article" date="2016" name="Nat. Commun.">
        <title>Thousands of microbial genomes shed light on interconnected biogeochemical processes in an aquifer system.</title>
        <authorList>
            <person name="Anantharaman K."/>
            <person name="Brown C.T."/>
            <person name="Hug L.A."/>
            <person name="Sharon I."/>
            <person name="Castelle C.J."/>
            <person name="Probst A.J."/>
            <person name="Thomas B.C."/>
            <person name="Singh A."/>
            <person name="Wilkins M.J."/>
            <person name="Karaoz U."/>
            <person name="Brodie E.L."/>
            <person name="Williams K.H."/>
            <person name="Hubbard S.S."/>
            <person name="Banfield J.F."/>
        </authorList>
    </citation>
    <scope>NUCLEOTIDE SEQUENCE [LARGE SCALE GENOMIC DNA]</scope>
</reference>
<dbReference type="Proteomes" id="UP000177165">
    <property type="component" value="Unassembled WGS sequence"/>
</dbReference>
<comment type="function">
    <text evidence="6">Specifically methylates the N4 position of cytidine in position 1402 (C1402) of 16S rRNA.</text>
</comment>
<evidence type="ECO:0000256" key="1">
    <source>
        <dbReference type="ARBA" id="ARBA00010396"/>
    </source>
</evidence>
<feature type="binding site" evidence="6">
    <location>
        <position position="81"/>
    </location>
    <ligand>
        <name>S-adenosyl-L-methionine</name>
        <dbReference type="ChEBI" id="CHEBI:59789"/>
    </ligand>
</feature>
<keyword evidence="5 6" id="KW-0949">S-adenosyl-L-methionine</keyword>
<evidence type="ECO:0000256" key="6">
    <source>
        <dbReference type="HAMAP-Rule" id="MF_01007"/>
    </source>
</evidence>
<gene>
    <name evidence="6" type="primary">rsmH</name>
    <name evidence="7" type="ORF">A3B74_01215</name>
</gene>
<proteinExistence type="inferred from homology"/>
<protein>
    <recommendedName>
        <fullName evidence="6">Ribosomal RNA small subunit methyltransferase H</fullName>
        <ecNumber evidence="6">2.1.1.199</ecNumber>
    </recommendedName>
    <alternativeName>
        <fullName evidence="6">16S rRNA m(4)C1402 methyltransferase</fullName>
    </alternativeName>
    <alternativeName>
        <fullName evidence="6">rRNA (cytosine-N(4)-)-methyltransferase RsmH</fullName>
    </alternativeName>
</protein>
<dbReference type="GO" id="GO:0070475">
    <property type="term" value="P:rRNA base methylation"/>
    <property type="evidence" value="ECO:0007669"/>
    <property type="project" value="UniProtKB-UniRule"/>
</dbReference>
<feature type="binding site" evidence="6">
    <location>
        <position position="104"/>
    </location>
    <ligand>
        <name>S-adenosyl-L-methionine</name>
        <dbReference type="ChEBI" id="CHEBI:59789"/>
    </ligand>
</feature>
<evidence type="ECO:0000313" key="7">
    <source>
        <dbReference type="EMBL" id="OGY78361.1"/>
    </source>
</evidence>
<dbReference type="Pfam" id="PF01795">
    <property type="entry name" value="Methyltransf_5"/>
    <property type="match status" value="1"/>
</dbReference>
<dbReference type="AlphaFoldDB" id="A0A1G2AN99"/>
<dbReference type="EMBL" id="MHKB01000016">
    <property type="protein sequence ID" value="OGY78361.1"/>
    <property type="molecule type" value="Genomic_DNA"/>
</dbReference>
<comment type="catalytic activity">
    <reaction evidence="6">
        <text>cytidine(1402) in 16S rRNA + S-adenosyl-L-methionine = N(4)-methylcytidine(1402) in 16S rRNA + S-adenosyl-L-homocysteine + H(+)</text>
        <dbReference type="Rhea" id="RHEA:42928"/>
        <dbReference type="Rhea" id="RHEA-COMP:10286"/>
        <dbReference type="Rhea" id="RHEA-COMP:10287"/>
        <dbReference type="ChEBI" id="CHEBI:15378"/>
        <dbReference type="ChEBI" id="CHEBI:57856"/>
        <dbReference type="ChEBI" id="CHEBI:59789"/>
        <dbReference type="ChEBI" id="CHEBI:74506"/>
        <dbReference type="ChEBI" id="CHEBI:82748"/>
        <dbReference type="EC" id="2.1.1.199"/>
    </reaction>
</comment>
<dbReference type="SUPFAM" id="SSF53335">
    <property type="entry name" value="S-adenosyl-L-methionine-dependent methyltransferases"/>
    <property type="match status" value="1"/>
</dbReference>
<dbReference type="SUPFAM" id="SSF81799">
    <property type="entry name" value="Putative methyltransferase TM0872, insert domain"/>
    <property type="match status" value="1"/>
</dbReference>
<evidence type="ECO:0000256" key="5">
    <source>
        <dbReference type="ARBA" id="ARBA00022691"/>
    </source>
</evidence>
<feature type="binding site" evidence="6">
    <location>
        <position position="54"/>
    </location>
    <ligand>
        <name>S-adenosyl-L-methionine</name>
        <dbReference type="ChEBI" id="CHEBI:59789"/>
    </ligand>
</feature>
<comment type="similarity">
    <text evidence="1 6">Belongs to the methyltransferase superfamily. RsmH family.</text>
</comment>
<dbReference type="InterPro" id="IPR023397">
    <property type="entry name" value="SAM-dep_MeTrfase_MraW_recog"/>
</dbReference>
<comment type="subcellular location">
    <subcellularLocation>
        <location evidence="6">Cytoplasm</location>
    </subcellularLocation>
</comment>
<evidence type="ECO:0000313" key="8">
    <source>
        <dbReference type="Proteomes" id="UP000177165"/>
    </source>
</evidence>
<comment type="caution">
    <text evidence="7">The sequence shown here is derived from an EMBL/GenBank/DDBJ whole genome shotgun (WGS) entry which is preliminary data.</text>
</comment>
<feature type="binding site" evidence="6">
    <location>
        <position position="111"/>
    </location>
    <ligand>
        <name>S-adenosyl-L-methionine</name>
        <dbReference type="ChEBI" id="CHEBI:59789"/>
    </ligand>
</feature>
<accession>A0A1G2AN99</accession>
<evidence type="ECO:0000256" key="2">
    <source>
        <dbReference type="ARBA" id="ARBA00022552"/>
    </source>
</evidence>
<dbReference type="NCBIfam" id="TIGR00006">
    <property type="entry name" value="16S rRNA (cytosine(1402)-N(4))-methyltransferase RsmH"/>
    <property type="match status" value="1"/>
</dbReference>
<dbReference type="EC" id="2.1.1.199" evidence="6"/>
<keyword evidence="2 6" id="KW-0698">rRNA processing</keyword>
<keyword evidence="6" id="KW-0963">Cytoplasm</keyword>
<dbReference type="PIRSF" id="PIRSF004486">
    <property type="entry name" value="MraW"/>
    <property type="match status" value="1"/>
</dbReference>
<dbReference type="PANTHER" id="PTHR11265:SF0">
    <property type="entry name" value="12S RRNA N4-METHYLCYTIDINE METHYLTRANSFERASE"/>
    <property type="match status" value="1"/>
</dbReference>
<organism evidence="7 8">
    <name type="scientific">Candidatus Kerfeldbacteria bacterium RIFCSPHIGHO2_02_FULL_42_14</name>
    <dbReference type="NCBI Taxonomy" id="1798540"/>
    <lineage>
        <taxon>Bacteria</taxon>
        <taxon>Candidatus Kerfeldiibacteriota</taxon>
    </lineage>
</organism>
<dbReference type="InterPro" id="IPR002903">
    <property type="entry name" value="RsmH"/>
</dbReference>
<dbReference type="GO" id="GO:0071424">
    <property type="term" value="F:rRNA (cytosine-N4-)-methyltransferase activity"/>
    <property type="evidence" value="ECO:0007669"/>
    <property type="project" value="UniProtKB-UniRule"/>
</dbReference>
<dbReference type="InterPro" id="IPR029063">
    <property type="entry name" value="SAM-dependent_MTases_sf"/>
</dbReference>
<sequence>MKLFQHTPVLLQEVIHALNLKSGDNVIDGTIGGGGHAEAILQATTPNGKLLGIDLDPDAIQAAKRTLREYKDRFILEQGSFADIKLICEANASYMQNICAILLDLGVSSYQFENKERGFSFQATGPLDMRFWQSDDPKNLKENRALQTLSAERIINTWSEAMLAKIFKEYGEERYARLISRAIINERKRIRIETTKQLADIVKAVYMRKSRARQNWRIHPATRTFQALRIAVNDELHTLETALPQAVEILKVGGRLAVISFHSLEDRIVKHFFQKESKDCLCPSFFPACRCQHAARLKIITKKPITSSENEQRANPRSRSAKLRVALKIK</sequence>
<dbReference type="STRING" id="1798540.A3B74_01215"/>
<feature type="binding site" evidence="6">
    <location>
        <begin position="34"/>
        <end position="36"/>
    </location>
    <ligand>
        <name>S-adenosyl-L-methionine</name>
        <dbReference type="ChEBI" id="CHEBI:59789"/>
    </ligand>
</feature>
<name>A0A1G2AN99_9BACT</name>
<evidence type="ECO:0000256" key="4">
    <source>
        <dbReference type="ARBA" id="ARBA00022679"/>
    </source>
</evidence>
<dbReference type="HAMAP" id="MF_01007">
    <property type="entry name" value="16SrRNA_methyltr_H"/>
    <property type="match status" value="1"/>
</dbReference>
<dbReference type="PANTHER" id="PTHR11265">
    <property type="entry name" value="S-ADENOSYL-METHYLTRANSFERASE MRAW"/>
    <property type="match status" value="1"/>
</dbReference>
<keyword evidence="4 6" id="KW-0808">Transferase</keyword>
<dbReference type="Gene3D" id="1.10.150.170">
    <property type="entry name" value="Putative methyltransferase TM0872, insert domain"/>
    <property type="match status" value="1"/>
</dbReference>
<dbReference type="Gene3D" id="3.40.50.150">
    <property type="entry name" value="Vaccinia Virus protein VP39"/>
    <property type="match status" value="1"/>
</dbReference>